<dbReference type="Proteomes" id="UP000660262">
    <property type="component" value="Unassembled WGS sequence"/>
</dbReference>
<dbReference type="EMBL" id="BNJQ01000022">
    <property type="protein sequence ID" value="GHP08866.1"/>
    <property type="molecule type" value="Genomic_DNA"/>
</dbReference>
<keyword evidence="2" id="KW-1185">Reference proteome</keyword>
<organism evidence="1 2">
    <name type="scientific">Pycnococcus provasolii</name>
    <dbReference type="NCBI Taxonomy" id="41880"/>
    <lineage>
        <taxon>Eukaryota</taxon>
        <taxon>Viridiplantae</taxon>
        <taxon>Chlorophyta</taxon>
        <taxon>Pseudoscourfieldiophyceae</taxon>
        <taxon>Pseudoscourfieldiales</taxon>
        <taxon>Pycnococcaceae</taxon>
        <taxon>Pycnococcus</taxon>
    </lineage>
</organism>
<reference evidence="1" key="1">
    <citation type="submission" date="2020-10" db="EMBL/GenBank/DDBJ databases">
        <title>Unveiling of a novel bifunctional photoreceptor, Dualchrome1, isolated from a cosmopolitan green alga.</title>
        <authorList>
            <person name="Suzuki S."/>
            <person name="Kawachi M."/>
        </authorList>
    </citation>
    <scope>NUCLEOTIDE SEQUENCE</scope>
    <source>
        <strain evidence="1">NIES 2893</strain>
    </source>
</reference>
<protein>
    <recommendedName>
        <fullName evidence="3">Plastid lipid-associated protein/fibrillin conserved domain-containing protein</fullName>
    </recommendedName>
</protein>
<comment type="caution">
    <text evidence="1">The sequence shown here is derived from an EMBL/GenBank/DDBJ whole genome shotgun (WGS) entry which is preliminary data.</text>
</comment>
<evidence type="ECO:0000313" key="2">
    <source>
        <dbReference type="Proteomes" id="UP000660262"/>
    </source>
</evidence>
<accession>A0A830HN50</accession>
<evidence type="ECO:0008006" key="3">
    <source>
        <dbReference type="Google" id="ProtNLM"/>
    </source>
</evidence>
<sequence>MTPSRVTPPRRVVRVRATPPRASSAALARSLREKAARWTTAEPSQACFDLTNCSAEDAQDVVHLIESKENRLCDAQKAIQNSSGVWEVFYMPHIRSIAEPLGMKVAPLRYRFSKDNSIETEVRIQLGSLVDVWLSADGVVCTRPDGNLGDCYIRFDTFDVSRGDDGPPQRNSDSLLTKTINAIGKLFFFEELSRFPVHVFEDDVCVFAFPPLKSYIATYRIQSADD</sequence>
<gene>
    <name evidence="1" type="ORF">PPROV_000760300</name>
</gene>
<dbReference type="AlphaFoldDB" id="A0A830HN50"/>
<evidence type="ECO:0000313" key="1">
    <source>
        <dbReference type="EMBL" id="GHP08866.1"/>
    </source>
</evidence>
<proteinExistence type="predicted"/>
<name>A0A830HN50_9CHLO</name>